<keyword evidence="1" id="KW-0547">Nucleotide-binding</keyword>
<dbReference type="GO" id="GO:0000723">
    <property type="term" value="P:telomere maintenance"/>
    <property type="evidence" value="ECO:0007669"/>
    <property type="project" value="InterPro"/>
</dbReference>
<dbReference type="PANTHER" id="PTHR47642:SF6">
    <property type="entry name" value="ATP-DEPENDENT DNA HELICASE"/>
    <property type="match status" value="1"/>
</dbReference>
<keyword evidence="1" id="KW-0234">DNA repair</keyword>
<comment type="caution">
    <text evidence="3">The sequence shown here is derived from an EMBL/GenBank/DDBJ whole genome shotgun (WGS) entry which is preliminary data.</text>
</comment>
<comment type="similarity">
    <text evidence="1">Belongs to the helicase family.</text>
</comment>
<keyword evidence="1" id="KW-0227">DNA damage</keyword>
<keyword evidence="1 3" id="KW-0347">Helicase</keyword>
<keyword evidence="4" id="KW-1185">Reference proteome</keyword>
<dbReference type="InterPro" id="IPR010285">
    <property type="entry name" value="DNA_helicase_pif1-like_DEAD"/>
</dbReference>
<dbReference type="GO" id="GO:0005524">
    <property type="term" value="F:ATP binding"/>
    <property type="evidence" value="ECO:0007669"/>
    <property type="project" value="UniProtKB-KW"/>
</dbReference>
<keyword evidence="1" id="KW-0378">Hydrolase</keyword>
<dbReference type="PANTHER" id="PTHR47642">
    <property type="entry name" value="ATP-DEPENDENT DNA HELICASE"/>
    <property type="match status" value="1"/>
</dbReference>
<dbReference type="GO" id="GO:0006310">
    <property type="term" value="P:DNA recombination"/>
    <property type="evidence" value="ECO:0007669"/>
    <property type="project" value="UniProtKB-KW"/>
</dbReference>
<reference evidence="3" key="1">
    <citation type="journal article" date="2021" name="Sci. Rep.">
        <title>Diploid genomic architecture of Nitzschia inconspicua, an elite biomass production diatom.</title>
        <authorList>
            <person name="Oliver A."/>
            <person name="Podell S."/>
            <person name="Pinowska A."/>
            <person name="Traller J.C."/>
            <person name="Smith S.R."/>
            <person name="McClure R."/>
            <person name="Beliaev A."/>
            <person name="Bohutskyi P."/>
            <person name="Hill E.A."/>
            <person name="Rabines A."/>
            <person name="Zheng H."/>
            <person name="Allen L.Z."/>
            <person name="Kuo A."/>
            <person name="Grigoriev I.V."/>
            <person name="Allen A.E."/>
            <person name="Hazlebeck D."/>
            <person name="Allen E.E."/>
        </authorList>
    </citation>
    <scope>NUCLEOTIDE SEQUENCE</scope>
    <source>
        <strain evidence="3">Hildebrandi</strain>
    </source>
</reference>
<reference evidence="3" key="2">
    <citation type="submission" date="2021-04" db="EMBL/GenBank/DDBJ databases">
        <authorList>
            <person name="Podell S."/>
        </authorList>
    </citation>
    <scope>NUCLEOTIDE SEQUENCE</scope>
    <source>
        <strain evidence="3">Hildebrandi</strain>
    </source>
</reference>
<dbReference type="GO" id="GO:0006281">
    <property type="term" value="P:DNA repair"/>
    <property type="evidence" value="ECO:0007669"/>
    <property type="project" value="UniProtKB-KW"/>
</dbReference>
<protein>
    <recommendedName>
        <fullName evidence="1">ATP-dependent DNA helicase</fullName>
        <ecNumber evidence="1">5.6.2.3</ecNumber>
    </recommendedName>
</protein>
<dbReference type="GO" id="GO:0043139">
    <property type="term" value="F:5'-3' DNA helicase activity"/>
    <property type="evidence" value="ECO:0007669"/>
    <property type="project" value="UniProtKB-EC"/>
</dbReference>
<evidence type="ECO:0000313" key="4">
    <source>
        <dbReference type="Proteomes" id="UP000693970"/>
    </source>
</evidence>
<dbReference type="GO" id="GO:0016787">
    <property type="term" value="F:hydrolase activity"/>
    <property type="evidence" value="ECO:0007669"/>
    <property type="project" value="UniProtKB-KW"/>
</dbReference>
<dbReference type="EC" id="5.6.2.3" evidence="1"/>
<keyword evidence="1" id="KW-0233">DNA recombination</keyword>
<gene>
    <name evidence="3" type="ORF">IV203_037764</name>
</gene>
<name>A0A9K3LM47_9STRA</name>
<proteinExistence type="inferred from homology"/>
<dbReference type="EMBL" id="JAGRRH010000009">
    <property type="protein sequence ID" value="KAG7364562.1"/>
    <property type="molecule type" value="Genomic_DNA"/>
</dbReference>
<dbReference type="InterPro" id="IPR051055">
    <property type="entry name" value="PIF1_helicase"/>
</dbReference>
<accession>A0A9K3LM47</accession>
<dbReference type="Proteomes" id="UP000693970">
    <property type="component" value="Unassembled WGS sequence"/>
</dbReference>
<feature type="domain" description="DNA helicase Pif1-like DEAD-box helicase" evidence="2">
    <location>
        <begin position="12"/>
        <end position="135"/>
    </location>
</feature>
<dbReference type="Pfam" id="PF05970">
    <property type="entry name" value="PIF1"/>
    <property type="match status" value="1"/>
</dbReference>
<keyword evidence="1" id="KW-0067">ATP-binding</keyword>
<evidence type="ECO:0000313" key="3">
    <source>
        <dbReference type="EMBL" id="KAG7364562.1"/>
    </source>
</evidence>
<comment type="cofactor">
    <cofactor evidence="1">
        <name>Mg(2+)</name>
        <dbReference type="ChEBI" id="CHEBI:18420"/>
    </cofactor>
</comment>
<evidence type="ECO:0000259" key="2">
    <source>
        <dbReference type="Pfam" id="PF05970"/>
    </source>
</evidence>
<dbReference type="AlphaFoldDB" id="A0A9K3LM47"/>
<sequence>MFEAMGVIFDKQTIVVTALTGAAAVSINGETTAKAFALNREIRNELDEFKNTYLVFVDEISFASVQDVELLNQKMKEILDNPMEPFGGVRIVFSGDFTQLSPVGGVPLYKFDSSFVWKEFINLFMELKNNHRFDRDPQWGKLLGRFRNLGPSTEDVAVINTRVVGARNGPLEKRIPPDAVYATKTNVDRMAINDAIFAKHLKETHSKDRNVKPPMHTLCIKAGTLRFHMRGTRNEYRPMQAEAQDIIYAAVGEAHVQDKSNKYHDPLLKLYYGRPLCINHNEDVTGCIANGAMCEFRGVRLKAGVSKTEFETIVIDGYYVNCVSVTQVDSLLVNMLDGNGGLDQEAFIELKPKVIYASAKFPVPYTGLIARNCMTTQRRISFEQFPVSCGNARTVHKLQGRSIKHLVVSTWDYTDNWIYVCLSRCTTMNGLFLRIPLDPSKTRGMSEEVKSFMKSMQDIKQPKHVYLHGDDL</sequence>
<evidence type="ECO:0000256" key="1">
    <source>
        <dbReference type="RuleBase" id="RU363044"/>
    </source>
</evidence>
<comment type="catalytic activity">
    <reaction evidence="1">
        <text>ATP + H2O = ADP + phosphate + H(+)</text>
        <dbReference type="Rhea" id="RHEA:13065"/>
        <dbReference type="ChEBI" id="CHEBI:15377"/>
        <dbReference type="ChEBI" id="CHEBI:15378"/>
        <dbReference type="ChEBI" id="CHEBI:30616"/>
        <dbReference type="ChEBI" id="CHEBI:43474"/>
        <dbReference type="ChEBI" id="CHEBI:456216"/>
        <dbReference type="EC" id="5.6.2.3"/>
    </reaction>
</comment>
<organism evidence="3 4">
    <name type="scientific">Nitzschia inconspicua</name>
    <dbReference type="NCBI Taxonomy" id="303405"/>
    <lineage>
        <taxon>Eukaryota</taxon>
        <taxon>Sar</taxon>
        <taxon>Stramenopiles</taxon>
        <taxon>Ochrophyta</taxon>
        <taxon>Bacillariophyta</taxon>
        <taxon>Bacillariophyceae</taxon>
        <taxon>Bacillariophycidae</taxon>
        <taxon>Bacillariales</taxon>
        <taxon>Bacillariaceae</taxon>
        <taxon>Nitzschia</taxon>
    </lineage>
</organism>
<dbReference type="OrthoDB" id="432234at2759"/>